<feature type="transmembrane region" description="Helical" evidence="1">
    <location>
        <begin position="12"/>
        <end position="31"/>
    </location>
</feature>
<protein>
    <submittedName>
        <fullName evidence="2">TIGR04222 domain-containing membrane protein</fullName>
    </submittedName>
</protein>
<keyword evidence="1" id="KW-0812">Transmembrane</keyword>
<evidence type="ECO:0000256" key="1">
    <source>
        <dbReference type="SAM" id="Phobius"/>
    </source>
</evidence>
<dbReference type="InterPro" id="IPR026467">
    <property type="entry name" value="Ser/Gly_Cys_C_dom"/>
</dbReference>
<keyword evidence="1" id="KW-1133">Transmembrane helix</keyword>
<dbReference type="NCBIfam" id="TIGR04222">
    <property type="entry name" value="near_uncomplex"/>
    <property type="match status" value="1"/>
</dbReference>
<reference evidence="2 3" key="1">
    <citation type="submission" date="2024-03" db="EMBL/GenBank/DDBJ databases">
        <title>Actinomycetospora sp. OC33-EN06, a novel actinomycete isolated from wild orchid (Aerides multiflora).</title>
        <authorList>
            <person name="Suriyachadkun C."/>
        </authorList>
    </citation>
    <scope>NUCLEOTIDE SEQUENCE [LARGE SCALE GENOMIC DNA]</scope>
    <source>
        <strain evidence="2 3">OC33-EN06</strain>
    </source>
</reference>
<name>A0ABU8N1K6_9PSEU</name>
<evidence type="ECO:0000313" key="2">
    <source>
        <dbReference type="EMBL" id="MEJ2886265.1"/>
    </source>
</evidence>
<keyword evidence="3" id="KW-1185">Reference proteome</keyword>
<dbReference type="RefSeq" id="WP_337712751.1">
    <property type="nucleotide sequence ID" value="NZ_JBBEGL010000002.1"/>
</dbReference>
<evidence type="ECO:0000313" key="3">
    <source>
        <dbReference type="Proteomes" id="UP001370100"/>
    </source>
</evidence>
<gene>
    <name evidence="2" type="ORF">WCD41_07350</name>
</gene>
<keyword evidence="1" id="KW-0472">Membrane</keyword>
<organism evidence="2 3">
    <name type="scientific">Actinomycetospora aeridis</name>
    <dbReference type="NCBI Taxonomy" id="3129231"/>
    <lineage>
        <taxon>Bacteria</taxon>
        <taxon>Bacillati</taxon>
        <taxon>Actinomycetota</taxon>
        <taxon>Actinomycetes</taxon>
        <taxon>Pseudonocardiales</taxon>
        <taxon>Pseudonocardiaceae</taxon>
        <taxon>Actinomycetospora</taxon>
    </lineage>
</organism>
<feature type="transmembrane region" description="Helical" evidence="1">
    <location>
        <begin position="146"/>
        <end position="167"/>
    </location>
</feature>
<comment type="caution">
    <text evidence="2">The sequence shown here is derived from an EMBL/GenBank/DDBJ whole genome shotgun (WGS) entry which is preliminary data.</text>
</comment>
<proteinExistence type="predicted"/>
<accession>A0ABU8N1K6</accession>
<sequence length="306" mass="30286">MGNTWGISGPAFLGIYALLLVASALVAPVLVRRLDWRVARRDGEAPAPDATVEDLALLAGGPARLVQAAIARLVEGGVLRVGRDRHLTVTGRAPIGELDEDVVDAVASTPTGVTPMGVTMRMRGAASIRDLREASRRRGLFHDPAAVARCRTVAFVVVGLVVVLGLARLAAGIARGASIVFLVILVLVAVGVVLTVAVVPKDRPTLRGRATVAAARATTYRPVFASDRAWGPVAAGALGVAGLVAVGGFAMYPNDELSGLLAGPSMSGGGGYDGGGSDGGSSCGGSSSCGGGGGGGCGGGGGGCGG</sequence>
<feature type="transmembrane region" description="Helical" evidence="1">
    <location>
        <begin position="229"/>
        <end position="252"/>
    </location>
</feature>
<dbReference type="EMBL" id="JBBEGL010000002">
    <property type="protein sequence ID" value="MEJ2886265.1"/>
    <property type="molecule type" value="Genomic_DNA"/>
</dbReference>
<feature type="transmembrane region" description="Helical" evidence="1">
    <location>
        <begin position="179"/>
        <end position="199"/>
    </location>
</feature>
<dbReference type="Proteomes" id="UP001370100">
    <property type="component" value="Unassembled WGS sequence"/>
</dbReference>